<accession>A0A644XPK6</accession>
<reference evidence="4" key="1">
    <citation type="submission" date="2019-08" db="EMBL/GenBank/DDBJ databases">
        <authorList>
            <person name="Kucharzyk K."/>
            <person name="Murdoch R.W."/>
            <person name="Higgins S."/>
            <person name="Loffler F."/>
        </authorList>
    </citation>
    <scope>NUCLEOTIDE SEQUENCE</scope>
</reference>
<keyword evidence="2" id="KW-0698">rRNA processing</keyword>
<comment type="caution">
    <text evidence="4">The sequence shown here is derived from an EMBL/GenBank/DDBJ whole genome shotgun (WGS) entry which is preliminary data.</text>
</comment>
<evidence type="ECO:0000256" key="1">
    <source>
        <dbReference type="ARBA" id="ARBA00022490"/>
    </source>
</evidence>
<protein>
    <submittedName>
        <fullName evidence="4">Ribosomal RNA small subunit methyltransferase G</fullName>
        <ecNumber evidence="4">2.1.1.170</ecNumber>
    </submittedName>
</protein>
<dbReference type="AlphaFoldDB" id="A0A644XPK6"/>
<dbReference type="GO" id="GO:0005829">
    <property type="term" value="C:cytosol"/>
    <property type="evidence" value="ECO:0007669"/>
    <property type="project" value="TreeGrafter"/>
</dbReference>
<dbReference type="InterPro" id="IPR029063">
    <property type="entry name" value="SAM-dependent_MTases_sf"/>
</dbReference>
<organism evidence="4">
    <name type="scientific">bioreactor metagenome</name>
    <dbReference type="NCBI Taxonomy" id="1076179"/>
    <lineage>
        <taxon>unclassified sequences</taxon>
        <taxon>metagenomes</taxon>
        <taxon>ecological metagenomes</taxon>
    </lineage>
</organism>
<dbReference type="PANTHER" id="PTHR31760">
    <property type="entry name" value="S-ADENOSYL-L-METHIONINE-DEPENDENT METHYLTRANSFERASES SUPERFAMILY PROTEIN"/>
    <property type="match status" value="1"/>
</dbReference>
<dbReference type="Gene3D" id="3.40.50.150">
    <property type="entry name" value="Vaccinia Virus protein VP39"/>
    <property type="match status" value="1"/>
</dbReference>
<dbReference type="Pfam" id="PF02527">
    <property type="entry name" value="GidB"/>
    <property type="match status" value="1"/>
</dbReference>
<gene>
    <name evidence="4" type="primary">rsmG_23</name>
    <name evidence="4" type="ORF">SDC9_64546</name>
</gene>
<evidence type="ECO:0000313" key="4">
    <source>
        <dbReference type="EMBL" id="MPM18140.1"/>
    </source>
</evidence>
<sequence length="160" mass="17613">MGSGGGLPGLVWAICRPDLEVTLLDSVKKKCGALEEMASALELPNVRVVWGRCEEYALRERETFSLAGARAVAGTGILLEYLAPFVAVGGTVLAMKGPLYTEEIEPLQGRWNRLGLAAPSIVPYGGDEKKRFLLLWKKNAPCSSRFPRKTGMAEKTFWWR</sequence>
<proteinExistence type="predicted"/>
<evidence type="ECO:0000256" key="3">
    <source>
        <dbReference type="ARBA" id="ARBA00022679"/>
    </source>
</evidence>
<keyword evidence="4" id="KW-0489">Methyltransferase</keyword>
<dbReference type="InterPro" id="IPR003682">
    <property type="entry name" value="rRNA_ssu_MeTfrase_G"/>
</dbReference>
<keyword evidence="1" id="KW-0963">Cytoplasm</keyword>
<dbReference type="SUPFAM" id="SSF53335">
    <property type="entry name" value="S-adenosyl-L-methionine-dependent methyltransferases"/>
    <property type="match status" value="1"/>
</dbReference>
<dbReference type="EMBL" id="VSSQ01002926">
    <property type="protein sequence ID" value="MPM18140.1"/>
    <property type="molecule type" value="Genomic_DNA"/>
</dbReference>
<keyword evidence="3 4" id="KW-0808">Transferase</keyword>
<dbReference type="PANTHER" id="PTHR31760:SF0">
    <property type="entry name" value="S-ADENOSYL-L-METHIONINE-DEPENDENT METHYLTRANSFERASES SUPERFAMILY PROTEIN"/>
    <property type="match status" value="1"/>
</dbReference>
<dbReference type="GO" id="GO:0070043">
    <property type="term" value="F:rRNA (guanine-N7-)-methyltransferase activity"/>
    <property type="evidence" value="ECO:0007669"/>
    <property type="project" value="TreeGrafter"/>
</dbReference>
<evidence type="ECO:0000256" key="2">
    <source>
        <dbReference type="ARBA" id="ARBA00022552"/>
    </source>
</evidence>
<dbReference type="EC" id="2.1.1.170" evidence="4"/>
<name>A0A644XPK6_9ZZZZ</name>